<evidence type="ECO:0000313" key="6">
    <source>
        <dbReference type="Proteomes" id="UP001212152"/>
    </source>
</evidence>
<organism evidence="5 6">
    <name type="scientific">Geranomyces variabilis</name>
    <dbReference type="NCBI Taxonomy" id="109894"/>
    <lineage>
        <taxon>Eukaryota</taxon>
        <taxon>Fungi</taxon>
        <taxon>Fungi incertae sedis</taxon>
        <taxon>Chytridiomycota</taxon>
        <taxon>Chytridiomycota incertae sedis</taxon>
        <taxon>Chytridiomycetes</taxon>
        <taxon>Spizellomycetales</taxon>
        <taxon>Powellomycetaceae</taxon>
        <taxon>Geranomyces</taxon>
    </lineage>
</organism>
<dbReference type="GO" id="GO:0008080">
    <property type="term" value="F:N-acetyltransferase activity"/>
    <property type="evidence" value="ECO:0007669"/>
    <property type="project" value="TreeGrafter"/>
</dbReference>
<dbReference type="AlphaFoldDB" id="A0AAD5XMI5"/>
<dbReference type="InterPro" id="IPR051016">
    <property type="entry name" value="Diverse_Substrate_AcTransf"/>
</dbReference>
<dbReference type="PANTHER" id="PTHR10545:SF29">
    <property type="entry name" value="GH14572P-RELATED"/>
    <property type="match status" value="1"/>
</dbReference>
<evidence type="ECO:0000256" key="3">
    <source>
        <dbReference type="ARBA" id="ARBA00023315"/>
    </source>
</evidence>
<name>A0AAD5XMI5_9FUNG</name>
<evidence type="ECO:0000256" key="1">
    <source>
        <dbReference type="ARBA" id="ARBA00008694"/>
    </source>
</evidence>
<evidence type="ECO:0000256" key="2">
    <source>
        <dbReference type="ARBA" id="ARBA00022679"/>
    </source>
</evidence>
<accession>A0AAD5XMI5</accession>
<evidence type="ECO:0000313" key="5">
    <source>
        <dbReference type="EMBL" id="KAJ3170495.1"/>
    </source>
</evidence>
<keyword evidence="3" id="KW-0012">Acyltransferase</keyword>
<comment type="similarity">
    <text evidence="1">Belongs to the acetyltransferase family.</text>
</comment>
<dbReference type="CDD" id="cd04301">
    <property type="entry name" value="NAT_SF"/>
    <property type="match status" value="1"/>
</dbReference>
<feature type="domain" description="N-acetyltransferase" evidence="4">
    <location>
        <begin position="7"/>
        <end position="165"/>
    </location>
</feature>
<dbReference type="SUPFAM" id="SSF55729">
    <property type="entry name" value="Acyl-CoA N-acyltransferases (Nat)"/>
    <property type="match status" value="1"/>
</dbReference>
<dbReference type="Proteomes" id="UP001212152">
    <property type="component" value="Unassembled WGS sequence"/>
</dbReference>
<gene>
    <name evidence="5" type="ORF">HDU87_008728</name>
</gene>
<dbReference type="Pfam" id="PF00583">
    <property type="entry name" value="Acetyltransf_1"/>
    <property type="match status" value="1"/>
</dbReference>
<keyword evidence="2" id="KW-0808">Transferase</keyword>
<reference evidence="5" key="1">
    <citation type="submission" date="2020-05" db="EMBL/GenBank/DDBJ databases">
        <title>Phylogenomic resolution of chytrid fungi.</title>
        <authorList>
            <person name="Stajich J.E."/>
            <person name="Amses K."/>
            <person name="Simmons R."/>
            <person name="Seto K."/>
            <person name="Myers J."/>
            <person name="Bonds A."/>
            <person name="Quandt C.A."/>
            <person name="Barry K."/>
            <person name="Liu P."/>
            <person name="Grigoriev I."/>
            <person name="Longcore J.E."/>
            <person name="James T.Y."/>
        </authorList>
    </citation>
    <scope>NUCLEOTIDE SEQUENCE</scope>
    <source>
        <strain evidence="5">JEL0379</strain>
    </source>
</reference>
<sequence length="165" mass="18331">MSATPAITIRPATADDCPLILKFTQDLALYEKALDKVEATTDAFRTTLFGPTPFAHVIFACLDNKPVGMALYFFNYSTWKAKPGLYLEDLIVDDSARAQGVGTALIRELARMAVREGCGRMEWSALDWNKPAIDFYLHKVKAVALDEWTGFRLEGASLTEFASQD</sequence>
<dbReference type="FunFam" id="3.40.630.30:FF:000064">
    <property type="entry name" value="GNAT family acetyltransferase"/>
    <property type="match status" value="1"/>
</dbReference>
<dbReference type="Gene3D" id="3.40.630.30">
    <property type="match status" value="1"/>
</dbReference>
<evidence type="ECO:0000259" key="4">
    <source>
        <dbReference type="PROSITE" id="PS51186"/>
    </source>
</evidence>
<proteinExistence type="inferred from homology"/>
<dbReference type="PANTHER" id="PTHR10545">
    <property type="entry name" value="DIAMINE N-ACETYLTRANSFERASE"/>
    <property type="match status" value="1"/>
</dbReference>
<comment type="caution">
    <text evidence="5">The sequence shown here is derived from an EMBL/GenBank/DDBJ whole genome shotgun (WGS) entry which is preliminary data.</text>
</comment>
<dbReference type="InterPro" id="IPR000182">
    <property type="entry name" value="GNAT_dom"/>
</dbReference>
<dbReference type="EMBL" id="JADGJQ010000094">
    <property type="protein sequence ID" value="KAJ3170495.1"/>
    <property type="molecule type" value="Genomic_DNA"/>
</dbReference>
<dbReference type="PROSITE" id="PS51186">
    <property type="entry name" value="GNAT"/>
    <property type="match status" value="1"/>
</dbReference>
<keyword evidence="6" id="KW-1185">Reference proteome</keyword>
<protein>
    <recommendedName>
        <fullName evidence="4">N-acetyltransferase domain-containing protein</fullName>
    </recommendedName>
</protein>
<dbReference type="InterPro" id="IPR016181">
    <property type="entry name" value="Acyl_CoA_acyltransferase"/>
</dbReference>